<feature type="compositionally biased region" description="Basic and acidic residues" evidence="1">
    <location>
        <begin position="119"/>
        <end position="146"/>
    </location>
</feature>
<dbReference type="EMBL" id="CACVBM020001718">
    <property type="protein sequence ID" value="CAA7058068.1"/>
    <property type="molecule type" value="Genomic_DNA"/>
</dbReference>
<protein>
    <submittedName>
        <fullName evidence="3">Uncharacterized protein</fullName>
    </submittedName>
</protein>
<reference evidence="3" key="1">
    <citation type="submission" date="2020-01" db="EMBL/GenBank/DDBJ databases">
        <authorList>
            <person name="Mishra B."/>
        </authorList>
    </citation>
    <scope>NUCLEOTIDE SEQUENCE [LARGE SCALE GENOMIC DNA]</scope>
</reference>
<feature type="transmembrane region" description="Helical" evidence="2">
    <location>
        <begin position="306"/>
        <end position="329"/>
    </location>
</feature>
<comment type="caution">
    <text evidence="3">The sequence shown here is derived from an EMBL/GenBank/DDBJ whole genome shotgun (WGS) entry which is preliminary data.</text>
</comment>
<organism evidence="3 4">
    <name type="scientific">Microthlaspi erraticum</name>
    <dbReference type="NCBI Taxonomy" id="1685480"/>
    <lineage>
        <taxon>Eukaryota</taxon>
        <taxon>Viridiplantae</taxon>
        <taxon>Streptophyta</taxon>
        <taxon>Embryophyta</taxon>
        <taxon>Tracheophyta</taxon>
        <taxon>Spermatophyta</taxon>
        <taxon>Magnoliopsida</taxon>
        <taxon>eudicotyledons</taxon>
        <taxon>Gunneridae</taxon>
        <taxon>Pentapetalae</taxon>
        <taxon>rosids</taxon>
        <taxon>malvids</taxon>
        <taxon>Brassicales</taxon>
        <taxon>Brassicaceae</taxon>
        <taxon>Coluteocarpeae</taxon>
        <taxon>Microthlaspi</taxon>
    </lineage>
</organism>
<keyword evidence="2" id="KW-0812">Transmembrane</keyword>
<dbReference type="AlphaFoldDB" id="A0A6D2KZZ2"/>
<accession>A0A6D2KZZ2</accession>
<feature type="region of interest" description="Disordered" evidence="1">
    <location>
        <begin position="1"/>
        <end position="174"/>
    </location>
</feature>
<evidence type="ECO:0000256" key="2">
    <source>
        <dbReference type="SAM" id="Phobius"/>
    </source>
</evidence>
<evidence type="ECO:0000313" key="4">
    <source>
        <dbReference type="Proteomes" id="UP000467841"/>
    </source>
</evidence>
<feature type="compositionally biased region" description="Acidic residues" evidence="1">
    <location>
        <begin position="65"/>
        <end position="75"/>
    </location>
</feature>
<gene>
    <name evidence="3" type="ORF">MERR_LOCUS45304</name>
</gene>
<feature type="compositionally biased region" description="Basic and acidic residues" evidence="1">
    <location>
        <begin position="77"/>
        <end position="97"/>
    </location>
</feature>
<keyword evidence="2" id="KW-0472">Membrane</keyword>
<name>A0A6D2KZZ2_9BRAS</name>
<dbReference type="Proteomes" id="UP000467841">
    <property type="component" value="Unassembled WGS sequence"/>
</dbReference>
<feature type="compositionally biased region" description="Basic and acidic residues" evidence="1">
    <location>
        <begin position="41"/>
        <end position="59"/>
    </location>
</feature>
<feature type="compositionally biased region" description="Acidic residues" evidence="1">
    <location>
        <begin position="15"/>
        <end position="28"/>
    </location>
</feature>
<keyword evidence="4" id="KW-1185">Reference proteome</keyword>
<keyword evidence="2" id="KW-1133">Transmembrane helix</keyword>
<feature type="compositionally biased region" description="Polar residues" evidence="1">
    <location>
        <begin position="149"/>
        <end position="164"/>
    </location>
</feature>
<evidence type="ECO:0000313" key="3">
    <source>
        <dbReference type="EMBL" id="CAA7058068.1"/>
    </source>
</evidence>
<sequence length="418" mass="47680">MGRRRRPQPDSEISFGDEVDGDDFEPEPPDYGQGSTSHESWSSKEDYIEGYKEENHESKSQFSPEEGDHEIEAELEQLNHEDQFIELYHEEKPRCEETDSQISLEETEPNNEESGYQDDYAHESEDNNEAERWVEENLRRGDKEPAPLDQTSHYYTPKSKSNQGLGKEDKGLRLQTTTSTSKLTDLKSEIILNPSLDSLETGVRGVCSGWRAHDDQQVVIASNVLPQEEVNGGNKCEKGVFTKTTTLLLKEFRKKTWRGVIASSLIKEEPPDTHSSSHIYSQKYFGQVSYHYSPPRLGAYPQAPTLGMLLAALFILPVFFVIWLIVLIISIPNWHYMKKHWTTNVISFEEIITIEAKSFGAFWSIWDVGAWRDLAHGRSSTGYAKEEGRSHLEDQLDRLLDQPVEFLNSTGQASTRSS</sequence>
<evidence type="ECO:0000256" key="1">
    <source>
        <dbReference type="SAM" id="MobiDB-lite"/>
    </source>
</evidence>
<proteinExistence type="predicted"/>